<sequence>AGYDRAADVAADDSVPSISSHHVAAQVAAVATTIRGRNPAELTEPELIGAGGRLSTIKLDGEQRGRLVAEVLETALTWADATGEAPRSGTLFDAALTERALRARLEETYRALARLADTPAERHALVIRANAARPRTLI</sequence>
<proteinExistence type="predicted"/>
<dbReference type="InterPro" id="IPR011990">
    <property type="entry name" value="TPR-like_helical_dom_sf"/>
</dbReference>
<evidence type="ECO:0000313" key="2">
    <source>
        <dbReference type="EMBL" id="MFB9840617.1"/>
    </source>
</evidence>
<comment type="caution">
    <text evidence="2">The sequence shown here is derived from an EMBL/GenBank/DDBJ whole genome shotgun (WGS) entry which is preliminary data.</text>
</comment>
<name>A0ABV5Z360_9ACTN</name>
<feature type="non-terminal residue" evidence="2">
    <location>
        <position position="1"/>
    </location>
</feature>
<gene>
    <name evidence="2" type="ORF">ACFFNX_51600</name>
</gene>
<keyword evidence="3" id="KW-1185">Reference proteome</keyword>
<organism evidence="2 3">
    <name type="scientific">Actinoallomurus acaciae</name>
    <dbReference type="NCBI Taxonomy" id="502577"/>
    <lineage>
        <taxon>Bacteria</taxon>
        <taxon>Bacillati</taxon>
        <taxon>Actinomycetota</taxon>
        <taxon>Actinomycetes</taxon>
        <taxon>Streptosporangiales</taxon>
        <taxon>Thermomonosporaceae</taxon>
        <taxon>Actinoallomurus</taxon>
    </lineage>
</organism>
<evidence type="ECO:0000313" key="3">
    <source>
        <dbReference type="Proteomes" id="UP001589627"/>
    </source>
</evidence>
<dbReference type="InterPro" id="IPR031636">
    <property type="entry name" value="PknG_TPR"/>
</dbReference>
<dbReference type="Gene3D" id="1.25.40.10">
    <property type="entry name" value="Tetratricopeptide repeat domain"/>
    <property type="match status" value="1"/>
</dbReference>
<dbReference type="Pfam" id="PF16918">
    <property type="entry name" value="PknG_TPR"/>
    <property type="match status" value="1"/>
</dbReference>
<feature type="domain" description="Protein kinase G tetratricopeptide repeat containing" evidence="1">
    <location>
        <begin position="4"/>
        <end position="136"/>
    </location>
</feature>
<dbReference type="EMBL" id="JBHLZP010001201">
    <property type="protein sequence ID" value="MFB9840617.1"/>
    <property type="molecule type" value="Genomic_DNA"/>
</dbReference>
<dbReference type="RefSeq" id="WP_378213846.1">
    <property type="nucleotide sequence ID" value="NZ_JBHLZP010001201.1"/>
</dbReference>
<accession>A0ABV5Z360</accession>
<dbReference type="Proteomes" id="UP001589627">
    <property type="component" value="Unassembled WGS sequence"/>
</dbReference>
<protein>
    <submittedName>
        <fullName evidence="2">Tetratricopeptide repeat protein</fullName>
    </submittedName>
</protein>
<reference evidence="2 3" key="1">
    <citation type="submission" date="2024-09" db="EMBL/GenBank/DDBJ databases">
        <authorList>
            <person name="Sun Q."/>
            <person name="Mori K."/>
        </authorList>
    </citation>
    <scope>NUCLEOTIDE SEQUENCE [LARGE SCALE GENOMIC DNA]</scope>
    <source>
        <strain evidence="2 3">TBRC 0563</strain>
    </source>
</reference>
<evidence type="ECO:0000259" key="1">
    <source>
        <dbReference type="Pfam" id="PF16918"/>
    </source>
</evidence>